<name>A0AAJ6NVY7_9CYAN</name>
<sequence length="95" mass="11204">MPYDLILCPGQNCPIKQNCYRFTAEILGRQDFLVEAPYSFITNSCEHFISNRPDENKIRIKAYEIWQNMGYPSGKSVEHWLQAEKELVELKTQLY</sequence>
<keyword evidence="2" id="KW-1185">Reference proteome</keyword>
<reference evidence="1 2" key="1">
    <citation type="journal article" date="2023" name="Limnol Oceanogr Lett">
        <title>Environmental adaptations by the intertidal Antarctic cyanobacterium Halotia branconii CENA392 as revealed using long-read genome sequencing.</title>
        <authorList>
            <person name="Dextro R.B."/>
            <person name="Delbaje E."/>
            <person name="Freitas P.N.N."/>
            <person name="Geraldes V."/>
            <person name="Pinto E."/>
            <person name="Long P.F."/>
            <person name="Fiore M.F."/>
        </authorList>
    </citation>
    <scope>NUCLEOTIDE SEQUENCE [LARGE SCALE GENOMIC DNA]</scope>
    <source>
        <strain evidence="1 2">CENA392</strain>
    </source>
</reference>
<dbReference type="Proteomes" id="UP001223520">
    <property type="component" value="Chromosome"/>
</dbReference>
<proteinExistence type="predicted"/>
<evidence type="ECO:0000313" key="1">
    <source>
        <dbReference type="EMBL" id="WGV27474.1"/>
    </source>
</evidence>
<evidence type="ECO:0000313" key="2">
    <source>
        <dbReference type="Proteomes" id="UP001223520"/>
    </source>
</evidence>
<dbReference type="InterPro" id="IPR021327">
    <property type="entry name" value="DUF2934"/>
</dbReference>
<dbReference type="RefSeq" id="WP_281484713.1">
    <property type="nucleotide sequence ID" value="NZ_CP124543.1"/>
</dbReference>
<dbReference type="AlphaFoldDB" id="A0AAJ6NVY7"/>
<dbReference type="EMBL" id="CP124543">
    <property type="protein sequence ID" value="WGV27474.1"/>
    <property type="molecule type" value="Genomic_DNA"/>
</dbReference>
<dbReference type="Pfam" id="PF11154">
    <property type="entry name" value="DUF2934"/>
    <property type="match status" value="1"/>
</dbReference>
<organism evidence="1 2">
    <name type="scientific">Halotia branconii CENA392</name>
    <dbReference type="NCBI Taxonomy" id="1539056"/>
    <lineage>
        <taxon>Bacteria</taxon>
        <taxon>Bacillati</taxon>
        <taxon>Cyanobacteriota</taxon>
        <taxon>Cyanophyceae</taxon>
        <taxon>Nostocales</taxon>
        <taxon>Nodulariaceae</taxon>
        <taxon>Halotia</taxon>
    </lineage>
</organism>
<accession>A0AAJ6NVY7</accession>
<protein>
    <submittedName>
        <fullName evidence="1">DUF2934 domain-containing protein</fullName>
    </submittedName>
</protein>
<dbReference type="KEGG" id="hbq:QI031_08300"/>
<gene>
    <name evidence="1" type="ORF">QI031_08300</name>
</gene>